<dbReference type="Pfam" id="PF02798">
    <property type="entry name" value="GST_N"/>
    <property type="match status" value="1"/>
</dbReference>
<keyword evidence="5" id="KW-1185">Reference proteome</keyword>
<dbReference type="eggNOG" id="COG0625">
    <property type="taxonomic scope" value="Bacteria"/>
</dbReference>
<protein>
    <submittedName>
        <fullName evidence="4">Glutathione S-transferase domain protein</fullName>
    </submittedName>
</protein>
<dbReference type="STRING" id="371731.Rsw2DRAFT_1720"/>
<proteinExistence type="inferred from homology"/>
<dbReference type="RefSeq" id="WP_008030036.1">
    <property type="nucleotide sequence ID" value="NZ_ACYY01000009.1"/>
</dbReference>
<organism evidence="4 5">
    <name type="scientific">Rhodobacter ferrooxidans</name>
    <dbReference type="NCBI Taxonomy" id="371731"/>
    <lineage>
        <taxon>Bacteria</taxon>
        <taxon>Pseudomonadati</taxon>
        <taxon>Pseudomonadota</taxon>
        <taxon>Alphaproteobacteria</taxon>
        <taxon>Rhodobacterales</taxon>
        <taxon>Rhodobacter group</taxon>
        <taxon>Rhodobacter</taxon>
    </lineage>
</organism>
<dbReference type="InterPro" id="IPR036249">
    <property type="entry name" value="Thioredoxin-like_sf"/>
</dbReference>
<dbReference type="SFLD" id="SFLDG00358">
    <property type="entry name" value="Main_(cytGST)"/>
    <property type="match status" value="1"/>
</dbReference>
<dbReference type="EMBL" id="ACYY01000009">
    <property type="protein sequence ID" value="EEW25433.1"/>
    <property type="molecule type" value="Genomic_DNA"/>
</dbReference>
<evidence type="ECO:0000313" key="4">
    <source>
        <dbReference type="EMBL" id="EEW25433.1"/>
    </source>
</evidence>
<dbReference type="Pfam" id="PF00043">
    <property type="entry name" value="GST_C"/>
    <property type="match status" value="1"/>
</dbReference>
<evidence type="ECO:0000259" key="2">
    <source>
        <dbReference type="PROSITE" id="PS50404"/>
    </source>
</evidence>
<dbReference type="PROSITE" id="PS50404">
    <property type="entry name" value="GST_NTER"/>
    <property type="match status" value="1"/>
</dbReference>
<dbReference type="InterPro" id="IPR040079">
    <property type="entry name" value="Glutathione_S-Trfase"/>
</dbReference>
<dbReference type="SUPFAM" id="SSF52833">
    <property type="entry name" value="Thioredoxin-like"/>
    <property type="match status" value="1"/>
</dbReference>
<dbReference type="Gene3D" id="3.40.30.10">
    <property type="entry name" value="Glutaredoxin"/>
    <property type="match status" value="1"/>
</dbReference>
<gene>
    <name evidence="4" type="ORF">Rsw2DRAFT_1720</name>
</gene>
<evidence type="ECO:0000259" key="3">
    <source>
        <dbReference type="PROSITE" id="PS50405"/>
    </source>
</evidence>
<evidence type="ECO:0000313" key="5">
    <source>
        <dbReference type="Proteomes" id="UP000010121"/>
    </source>
</evidence>
<dbReference type="OrthoDB" id="9810080at2"/>
<reference evidence="4 5" key="1">
    <citation type="submission" date="2009-08" db="EMBL/GenBank/DDBJ databases">
        <title>The draft genome of Rhodobacter sp. SW2.</title>
        <authorList>
            <consortium name="US DOE Joint Genome Institute (JGI-PGF)"/>
            <person name="Lucas S."/>
            <person name="Copeland A."/>
            <person name="Lapidus A."/>
            <person name="Glavina del Rio T."/>
            <person name="Tice H."/>
            <person name="Bruce D."/>
            <person name="Goodwin L."/>
            <person name="Pitluck S."/>
            <person name="Larimer F."/>
            <person name="Land M.L."/>
            <person name="Hauser L."/>
            <person name="Emerson D."/>
        </authorList>
    </citation>
    <scope>NUCLEOTIDE SEQUENCE [LARGE SCALE GENOMIC DNA]</scope>
    <source>
        <strain evidence="4 5">SW2</strain>
    </source>
</reference>
<name>C8S0Z2_9RHOB</name>
<accession>C8S0Z2</accession>
<comment type="caution">
    <text evidence="4">The sequence shown here is derived from an EMBL/GenBank/DDBJ whole genome shotgun (WGS) entry which is preliminary data.</text>
</comment>
<keyword evidence="4" id="KW-0808">Transferase</keyword>
<dbReference type="SFLD" id="SFLDS00019">
    <property type="entry name" value="Glutathione_Transferase_(cytos"/>
    <property type="match status" value="1"/>
</dbReference>
<dbReference type="SUPFAM" id="SSF47616">
    <property type="entry name" value="GST C-terminal domain-like"/>
    <property type="match status" value="1"/>
</dbReference>
<dbReference type="CDD" id="cd03207">
    <property type="entry name" value="GST_C_8"/>
    <property type="match status" value="1"/>
</dbReference>
<comment type="similarity">
    <text evidence="1">Belongs to the GST superfamily.</text>
</comment>
<dbReference type="Proteomes" id="UP000010121">
    <property type="component" value="Unassembled WGS sequence"/>
</dbReference>
<dbReference type="GO" id="GO:0016740">
    <property type="term" value="F:transferase activity"/>
    <property type="evidence" value="ECO:0007669"/>
    <property type="project" value="UniProtKB-KW"/>
</dbReference>
<dbReference type="InterPro" id="IPR036282">
    <property type="entry name" value="Glutathione-S-Trfase_C_sf"/>
</dbReference>
<dbReference type="PANTHER" id="PTHR44051:SF8">
    <property type="entry name" value="GLUTATHIONE S-TRANSFERASE GSTA"/>
    <property type="match status" value="1"/>
</dbReference>
<dbReference type="PROSITE" id="PS50405">
    <property type="entry name" value="GST_CTER"/>
    <property type="match status" value="1"/>
</dbReference>
<feature type="domain" description="GST C-terminal" evidence="3">
    <location>
        <begin position="94"/>
        <end position="211"/>
    </location>
</feature>
<evidence type="ECO:0000256" key="1">
    <source>
        <dbReference type="RuleBase" id="RU003494"/>
    </source>
</evidence>
<dbReference type="PANTHER" id="PTHR44051">
    <property type="entry name" value="GLUTATHIONE S-TRANSFERASE-RELATED"/>
    <property type="match status" value="1"/>
</dbReference>
<dbReference type="AlphaFoldDB" id="C8S0Z2"/>
<dbReference type="InterPro" id="IPR004046">
    <property type="entry name" value="GST_C"/>
</dbReference>
<sequence length="211" mass="22564">MLTPYGVYRSRASRPLWLLAEIGLPFSHVPVIQAYRLAQGAAAPGPHTATPAFLAINPLGQIPAMTDGDLVLTESLAITLHIARKYGGALGPDGLDEAALFEQWALFAATSIEGPGIEILYAPAGDTAVIAANLEKLARPLARLESHLAGREWLVGDRFTAADIMLAECLRYSQGQTALIDAHPAVKAWLARCQSRPAFQAMWAARMAEPA</sequence>
<dbReference type="CDD" id="cd03046">
    <property type="entry name" value="GST_N_GTT1_like"/>
    <property type="match status" value="1"/>
</dbReference>
<feature type="domain" description="GST N-terminal" evidence="2">
    <location>
        <begin position="1"/>
        <end position="90"/>
    </location>
</feature>
<dbReference type="InterPro" id="IPR004045">
    <property type="entry name" value="Glutathione_S-Trfase_N"/>
</dbReference>
<dbReference type="SFLD" id="SFLDG01150">
    <property type="entry name" value="Main.1:_Beta-like"/>
    <property type="match status" value="1"/>
</dbReference>
<dbReference type="InterPro" id="IPR010987">
    <property type="entry name" value="Glutathione-S-Trfase_C-like"/>
</dbReference>
<dbReference type="Gene3D" id="1.20.1050.10">
    <property type="match status" value="1"/>
</dbReference>